<evidence type="ECO:0000256" key="5">
    <source>
        <dbReference type="ARBA" id="ARBA00022801"/>
    </source>
</evidence>
<feature type="signal peptide" evidence="8">
    <location>
        <begin position="1"/>
        <end position="39"/>
    </location>
</feature>
<evidence type="ECO:0000256" key="8">
    <source>
        <dbReference type="SAM" id="SignalP"/>
    </source>
</evidence>
<reference evidence="10 11" key="1">
    <citation type="submission" date="2024-02" db="EMBL/GenBank/DDBJ databases">
        <title>Rubritalea halochordaticola NBRC 107102.</title>
        <authorList>
            <person name="Ichikawa N."/>
            <person name="Katano-Makiyama Y."/>
            <person name="Hidaka K."/>
        </authorList>
    </citation>
    <scope>NUCLEOTIDE SEQUENCE [LARGE SCALE GENOMIC DNA]</scope>
    <source>
        <strain evidence="10 11">NBRC 107102</strain>
    </source>
</reference>
<dbReference type="Pfam" id="PF17963">
    <property type="entry name" value="Big_9"/>
    <property type="match status" value="1"/>
</dbReference>
<dbReference type="SUPFAM" id="SSF53649">
    <property type="entry name" value="Alkaline phosphatase-like"/>
    <property type="match status" value="1"/>
</dbReference>
<dbReference type="Proteomes" id="UP001424741">
    <property type="component" value="Unassembled WGS sequence"/>
</dbReference>
<comment type="caution">
    <text evidence="10">The sequence shown here is derived from an EMBL/GenBank/DDBJ whole genome shotgun (WGS) entry which is preliminary data.</text>
</comment>
<dbReference type="InterPro" id="IPR017850">
    <property type="entry name" value="Alkaline_phosphatase_core_sf"/>
</dbReference>
<keyword evidence="3" id="KW-0479">Metal-binding</keyword>
<dbReference type="Pfam" id="PF00884">
    <property type="entry name" value="Sulfatase"/>
    <property type="match status" value="1"/>
</dbReference>
<dbReference type="PANTHER" id="PTHR42693">
    <property type="entry name" value="ARYLSULFATASE FAMILY MEMBER"/>
    <property type="match status" value="1"/>
</dbReference>
<dbReference type="InterPro" id="IPR013783">
    <property type="entry name" value="Ig-like_fold"/>
</dbReference>
<evidence type="ECO:0000256" key="3">
    <source>
        <dbReference type="ARBA" id="ARBA00022723"/>
    </source>
</evidence>
<keyword evidence="5" id="KW-0378">Hydrolase</keyword>
<comment type="cofactor">
    <cofactor evidence="1">
        <name>Ca(2+)</name>
        <dbReference type="ChEBI" id="CHEBI:29108"/>
    </cofactor>
</comment>
<dbReference type="InterPro" id="IPR024607">
    <property type="entry name" value="Sulfatase_CS"/>
</dbReference>
<evidence type="ECO:0000256" key="4">
    <source>
        <dbReference type="ARBA" id="ARBA00022729"/>
    </source>
</evidence>
<comment type="similarity">
    <text evidence="2">Belongs to the sulfatase family.</text>
</comment>
<keyword evidence="4 8" id="KW-0732">Signal</keyword>
<evidence type="ECO:0000256" key="1">
    <source>
        <dbReference type="ARBA" id="ARBA00001913"/>
    </source>
</evidence>
<dbReference type="EMBL" id="BAABRL010000006">
    <property type="protein sequence ID" value="GAA5496057.1"/>
    <property type="molecule type" value="Genomic_DNA"/>
</dbReference>
<evidence type="ECO:0000256" key="6">
    <source>
        <dbReference type="ARBA" id="ARBA00022837"/>
    </source>
</evidence>
<evidence type="ECO:0000256" key="2">
    <source>
        <dbReference type="ARBA" id="ARBA00008779"/>
    </source>
</evidence>
<feature type="domain" description="Fibronectin type-III" evidence="9">
    <location>
        <begin position="708"/>
        <end position="803"/>
    </location>
</feature>
<dbReference type="Gene3D" id="3.30.1120.10">
    <property type="match status" value="1"/>
</dbReference>
<dbReference type="SUPFAM" id="SSF49265">
    <property type="entry name" value="Fibronectin type III"/>
    <property type="match status" value="1"/>
</dbReference>
<dbReference type="PANTHER" id="PTHR42693:SF42">
    <property type="entry name" value="ARYLSULFATASE G"/>
    <property type="match status" value="1"/>
</dbReference>
<proteinExistence type="inferred from homology"/>
<name>A0ABP9V611_9BACT</name>
<evidence type="ECO:0000259" key="9">
    <source>
        <dbReference type="PROSITE" id="PS50853"/>
    </source>
</evidence>
<accession>A0ABP9V611</accession>
<dbReference type="InterPro" id="IPR036116">
    <property type="entry name" value="FN3_sf"/>
</dbReference>
<sequence length="1249" mass="134020">MTAQQFLGASIKKTLYTMKLQNSLLTAAACLCLPLTSSALESPPMGMSSPAGPAAIALSWEDMSTSETGFEIERHGGDNSWALVATVPANSTHYYDRGLSEQSTYSYRVRAIDSGSSSAWHDLGSATTTLKMNIIFFLADDMGYKDIAALRNPSIDGPSIYETPALDQLVSDGVSIDNAYCSGPRCVVARRSILTGKYDWRPEAVPNNDFYIDHDGDPIGGGIYAGGTTVSGSQSGAGVTIPDNETYGEALQSAGYRTCYIGKYHLGESPSLVAVPGYTFGDQPARGPRQQGFDVSIASGHAGAPPASYFSVENQHATGTYTFELPDLDDTSWGTSAPIAGEYITDRLTQKAIGFISDSISNHASAPFCMTLAHYAVHTPAEAKTTDIDYFKSKKQGMASTLATHPMASTPLITDYSSKTRMIQDNVVYAAMLKSYDDSLASLRAYLATTDDPRNPGKKLSETTIIVVSSDHGGKSTTPIADGKSLEDDSTDPVNPAPTYVESKGTYKSGTPNAYSSYPTSNYPFRQGKTWVYEGGLKIPLIVYYPGVTPAGSHSSSFVHGADFFASFVDMAGGSQSSESSDSVSFMLSAALPELSARKDLHHFFTNANTGTGNPALAAYRKGDYKLLYFMVQRKVELYNLAADIYEQNDISEIRPDLAKEMLHQVYQQFLDTGAKMPKPGTNTWQSEQEILVSNEVISSLPTPPDAAPSNLTVTQLSETALQLDWTVNASNATHAIIYRSSPDEDGTYREVAYVPVSQTSYIDTHFTSIVGEKYKYRVELDNLGGWNGFSIDASGEFSSGSSNNGVTNTGNTVHTLASDDALVLQLNDDNITSVPGEERIIYPLLNDLGEGQMTITSITQPSIGYATTDGETVTFHAPAEFAGGITIVYTVVDSAPQTDSATLYIELPDVSTESGLVAWEFGDAATTQLENTTSTTDISFTGTTSANVATDGSGFLVLSNDTKNHNRTSQDITATPYENGSYRFRFRVQDVDLSNADNGVSFGFSFRDQALTSDFGIVRFKKSGSDIILEVRNNNPANNNAVTLHTIAGLTINDAVVTSTLDLDSKTISTSLELNGGAAIDLADVTAYTGALKLDTIKFQANTNSAGALQAKIDYFRVFSVDTEGPLYQAWSGSFDWNGVKDILSTDDPDKDGLSNFVEFSMGTSPLNPNSPEDIFTLVPQGDGLALQFTPVRNTSAISYKVLFSDDLVDWGSISSVTISSSAGQSTTVPLPTLTKAFSKIQIKETLN</sequence>
<feature type="domain" description="Fibronectin type-III" evidence="9">
    <location>
        <begin position="40"/>
        <end position="131"/>
    </location>
</feature>
<evidence type="ECO:0000256" key="7">
    <source>
        <dbReference type="SAM" id="MobiDB-lite"/>
    </source>
</evidence>
<dbReference type="CDD" id="cd00063">
    <property type="entry name" value="FN3"/>
    <property type="match status" value="2"/>
</dbReference>
<evidence type="ECO:0000313" key="11">
    <source>
        <dbReference type="Proteomes" id="UP001424741"/>
    </source>
</evidence>
<keyword evidence="6" id="KW-0106">Calcium</keyword>
<dbReference type="PROSITE" id="PS00149">
    <property type="entry name" value="SULFATASE_2"/>
    <property type="match status" value="1"/>
</dbReference>
<keyword evidence="11" id="KW-1185">Reference proteome</keyword>
<feature type="chain" id="PRO_5046655514" description="Fibronectin type-III domain-containing protein" evidence="8">
    <location>
        <begin position="40"/>
        <end position="1249"/>
    </location>
</feature>
<gene>
    <name evidence="10" type="ORF">Rhal01_02238</name>
</gene>
<feature type="region of interest" description="Disordered" evidence="7">
    <location>
        <begin position="471"/>
        <end position="505"/>
    </location>
</feature>
<dbReference type="InterPro" id="IPR003961">
    <property type="entry name" value="FN3_dom"/>
</dbReference>
<evidence type="ECO:0000313" key="10">
    <source>
        <dbReference type="EMBL" id="GAA5496057.1"/>
    </source>
</evidence>
<dbReference type="Gene3D" id="3.40.720.10">
    <property type="entry name" value="Alkaline Phosphatase, subunit A"/>
    <property type="match status" value="1"/>
</dbReference>
<dbReference type="InterPro" id="IPR000917">
    <property type="entry name" value="Sulfatase_N"/>
</dbReference>
<dbReference type="SMART" id="SM00060">
    <property type="entry name" value="FN3"/>
    <property type="match status" value="2"/>
</dbReference>
<organism evidence="10 11">
    <name type="scientific">Rubritalea halochordaticola</name>
    <dbReference type="NCBI Taxonomy" id="714537"/>
    <lineage>
        <taxon>Bacteria</taxon>
        <taxon>Pseudomonadati</taxon>
        <taxon>Verrucomicrobiota</taxon>
        <taxon>Verrucomicrobiia</taxon>
        <taxon>Verrucomicrobiales</taxon>
        <taxon>Rubritaleaceae</taxon>
        <taxon>Rubritalea</taxon>
    </lineage>
</organism>
<dbReference type="InterPro" id="IPR050738">
    <property type="entry name" value="Sulfatase"/>
</dbReference>
<protein>
    <recommendedName>
        <fullName evidence="9">Fibronectin type-III domain-containing protein</fullName>
    </recommendedName>
</protein>
<dbReference type="Gene3D" id="2.60.40.10">
    <property type="entry name" value="Immunoglobulins"/>
    <property type="match status" value="2"/>
</dbReference>
<dbReference type="PROSITE" id="PS50853">
    <property type="entry name" value="FN3"/>
    <property type="match status" value="2"/>
</dbReference>